<dbReference type="STRING" id="1278311.GCA_000428705_00962"/>
<evidence type="ECO:0000313" key="1">
    <source>
        <dbReference type="EMBL" id="VEU80442.1"/>
    </source>
</evidence>
<organism evidence="1 2">
    <name type="scientific">Haploplasma axanthum</name>
    <name type="common">Acholeplasma axanthum</name>
    <dbReference type="NCBI Taxonomy" id="29552"/>
    <lineage>
        <taxon>Bacteria</taxon>
        <taxon>Bacillati</taxon>
        <taxon>Mycoplasmatota</taxon>
        <taxon>Mollicutes</taxon>
        <taxon>Acholeplasmatales</taxon>
        <taxon>Acholeplasmataceae</taxon>
        <taxon>Haploplasma</taxon>
    </lineage>
</organism>
<name>A0A449BDD9_HAPAX</name>
<dbReference type="RefSeq" id="WP_026390512.1">
    <property type="nucleotide sequence ID" value="NZ_LR215048.1"/>
</dbReference>
<keyword evidence="2" id="KW-1185">Reference proteome</keyword>
<dbReference type="EMBL" id="LR215048">
    <property type="protein sequence ID" value="VEU80442.1"/>
    <property type="molecule type" value="Genomic_DNA"/>
</dbReference>
<accession>A0A449BDD9</accession>
<gene>
    <name evidence="1" type="ORF">NCTC10138_00812</name>
</gene>
<reference evidence="1 2" key="1">
    <citation type="submission" date="2019-01" db="EMBL/GenBank/DDBJ databases">
        <authorList>
            <consortium name="Pathogen Informatics"/>
        </authorList>
    </citation>
    <scope>NUCLEOTIDE SEQUENCE [LARGE SCALE GENOMIC DNA]</scope>
    <source>
        <strain evidence="1 2">NCTC10138</strain>
    </source>
</reference>
<evidence type="ECO:0000313" key="2">
    <source>
        <dbReference type="Proteomes" id="UP000289841"/>
    </source>
</evidence>
<dbReference type="Proteomes" id="UP000289841">
    <property type="component" value="Chromosome"/>
</dbReference>
<proteinExistence type="predicted"/>
<sequence>MGIKLGGYSRTRSITVSESNNTSYTYITSPDSPRGYYGFYAIAPRKKYRVEHKYSDSNYSYDKVFNIFENVFMFDTDKPKVIFIYSGGAPLI</sequence>
<protein>
    <submittedName>
        <fullName evidence="1">Uncharacterized protein</fullName>
    </submittedName>
</protein>
<dbReference type="KEGG" id="aaxa:NCTC10138_00812"/>
<dbReference type="AlphaFoldDB" id="A0A449BDD9"/>